<dbReference type="Gene3D" id="3.30.70.560">
    <property type="entry name" value="7,8-Dihydro-6-hydroxymethylpterin-pyrophosphokinase HPPK"/>
    <property type="match status" value="1"/>
</dbReference>
<evidence type="ECO:0000256" key="11">
    <source>
        <dbReference type="ARBA" id="ARBA00029766"/>
    </source>
</evidence>
<keyword evidence="5 14" id="KW-0808">Transferase</keyword>
<dbReference type="STRING" id="1312852.EG19_01475"/>
<dbReference type="NCBIfam" id="TIGR01498">
    <property type="entry name" value="folK"/>
    <property type="match status" value="1"/>
</dbReference>
<keyword evidence="9" id="KW-0289">Folate biosynthesis</keyword>
<keyword evidence="6" id="KW-0547">Nucleotide-binding</keyword>
<dbReference type="PANTHER" id="PTHR43071">
    <property type="entry name" value="2-AMINO-4-HYDROXY-6-HYDROXYMETHYLDIHYDROPTERIDINE PYROPHOSPHOKINASE"/>
    <property type="match status" value="1"/>
</dbReference>
<dbReference type="OrthoDB" id="9808041at2"/>
<comment type="caution">
    <text evidence="15">The sequence shown here is derived from an EMBL/GenBank/DDBJ whole genome shotgun (WGS) entry which is preliminary data.</text>
</comment>
<dbReference type="Pfam" id="PF01288">
    <property type="entry name" value="HPPK"/>
    <property type="match status" value="1"/>
</dbReference>
<dbReference type="GO" id="GO:0046656">
    <property type="term" value="P:folic acid biosynthetic process"/>
    <property type="evidence" value="ECO:0007669"/>
    <property type="project" value="UniProtKB-KW"/>
</dbReference>
<sequence>MELLLGLGGNLGDVSATFRWVAQQIQWEARILAASSLYRTAPVGPPQPPFLNAALLLELNEDPLRFLKRCQAWERQAGRVREAETRWGPRPLDLDLLMAPGVVMVGPELTLPHPRLAERRFALLPVAEIAPHWLHPRLRQSLGELALALLAEGQACERIGAFPLDFP</sequence>
<reference evidence="14" key="2">
    <citation type="journal article" date="2020" name="mSystems">
        <title>Genome- and Community-Level Interaction Insights into Carbon Utilization and Element Cycling Functions of Hydrothermarchaeota in Hydrothermal Sediment.</title>
        <authorList>
            <person name="Zhou Z."/>
            <person name="Liu Y."/>
            <person name="Xu W."/>
            <person name="Pan J."/>
            <person name="Luo Z.H."/>
            <person name="Li M."/>
        </authorList>
    </citation>
    <scope>NUCLEOTIDE SEQUENCE [LARGE SCALE GENOMIC DNA]</scope>
    <source>
        <strain evidence="14">SpSt-186</strain>
    </source>
</reference>
<keyword evidence="8" id="KW-0067">ATP-binding</keyword>
<gene>
    <name evidence="14" type="primary">folK</name>
    <name evidence="15" type="ORF">EG19_01475</name>
    <name evidence="14" type="ORF">ENP06_05885</name>
</gene>
<dbReference type="AlphaFoldDB" id="A0A062XN80"/>
<evidence type="ECO:0000313" key="14">
    <source>
        <dbReference type="EMBL" id="HEQ88923.1"/>
    </source>
</evidence>
<reference evidence="15 16" key="1">
    <citation type="submission" date="2014-04" db="EMBL/GenBank/DDBJ databases">
        <title>The Genome Sequence of Thermoanaerobaculum aquaticum MP-01, The First Cultivated Group 23 Acidobacterium.</title>
        <authorList>
            <person name="Stamps B.W."/>
            <person name="Losey N.A."/>
            <person name="Lawson P.A."/>
            <person name="Stevenson B.S."/>
        </authorList>
    </citation>
    <scope>NUCLEOTIDE SEQUENCE [LARGE SCALE GENOMIC DNA]</scope>
    <source>
        <strain evidence="15 16">MP-01</strain>
    </source>
</reference>
<comment type="pathway">
    <text evidence="1">Cofactor biosynthesis; tetrahydrofolate biosynthesis; 2-amino-4-hydroxy-6-hydroxymethyl-7,8-dihydropteridine diphosphate from 7,8-dihydroneopterin triphosphate: step 4/4.</text>
</comment>
<dbReference type="InterPro" id="IPR035907">
    <property type="entry name" value="Hppk_sf"/>
</dbReference>
<evidence type="ECO:0000256" key="6">
    <source>
        <dbReference type="ARBA" id="ARBA00022741"/>
    </source>
</evidence>
<accession>A0A062XN80</accession>
<evidence type="ECO:0000313" key="16">
    <source>
        <dbReference type="Proteomes" id="UP000027284"/>
    </source>
</evidence>
<keyword evidence="7 14" id="KW-0418">Kinase</keyword>
<dbReference type="EMBL" id="JMFG01000014">
    <property type="protein sequence ID" value="KDA54017.1"/>
    <property type="molecule type" value="Genomic_DNA"/>
</dbReference>
<evidence type="ECO:0000256" key="7">
    <source>
        <dbReference type="ARBA" id="ARBA00022777"/>
    </source>
</evidence>
<feature type="domain" description="7,8-dihydro-6-hydroxymethylpterin-pyrophosphokinase" evidence="13">
    <location>
        <begin position="86"/>
        <end position="97"/>
    </location>
</feature>
<dbReference type="RefSeq" id="WP_038048485.1">
    <property type="nucleotide sequence ID" value="NZ_JMFG01000014.1"/>
</dbReference>
<evidence type="ECO:0000256" key="1">
    <source>
        <dbReference type="ARBA" id="ARBA00005051"/>
    </source>
</evidence>
<evidence type="ECO:0000256" key="5">
    <source>
        <dbReference type="ARBA" id="ARBA00022679"/>
    </source>
</evidence>
<keyword evidence="16" id="KW-1185">Reference proteome</keyword>
<dbReference type="CDD" id="cd00483">
    <property type="entry name" value="HPPK"/>
    <property type="match status" value="1"/>
</dbReference>
<dbReference type="EMBL" id="DSHW01000443">
    <property type="protein sequence ID" value="HEQ88923.1"/>
    <property type="molecule type" value="Genomic_DNA"/>
</dbReference>
<dbReference type="GO" id="GO:0003848">
    <property type="term" value="F:2-amino-4-hydroxy-6-hydroxymethyldihydropteridine diphosphokinase activity"/>
    <property type="evidence" value="ECO:0007669"/>
    <property type="project" value="UniProtKB-EC"/>
</dbReference>
<dbReference type="PROSITE" id="PS00794">
    <property type="entry name" value="HPPK"/>
    <property type="match status" value="1"/>
</dbReference>
<dbReference type="GO" id="GO:0016301">
    <property type="term" value="F:kinase activity"/>
    <property type="evidence" value="ECO:0007669"/>
    <property type="project" value="UniProtKB-KW"/>
</dbReference>
<dbReference type="SUPFAM" id="SSF55083">
    <property type="entry name" value="6-hydroxymethyl-7,8-dihydropterin pyrophosphokinase, HPPK"/>
    <property type="match status" value="1"/>
</dbReference>
<dbReference type="UniPathway" id="UPA00077">
    <property type="reaction ID" value="UER00155"/>
</dbReference>
<comment type="similarity">
    <text evidence="2">Belongs to the HPPK family.</text>
</comment>
<dbReference type="EC" id="2.7.6.3" evidence="3"/>
<dbReference type="InterPro" id="IPR000550">
    <property type="entry name" value="Hppk"/>
</dbReference>
<evidence type="ECO:0000256" key="12">
    <source>
        <dbReference type="ARBA" id="ARBA00033413"/>
    </source>
</evidence>
<evidence type="ECO:0000256" key="2">
    <source>
        <dbReference type="ARBA" id="ARBA00005810"/>
    </source>
</evidence>
<evidence type="ECO:0000256" key="9">
    <source>
        <dbReference type="ARBA" id="ARBA00022909"/>
    </source>
</evidence>
<name>A0A062XN80_9BACT</name>
<organism evidence="15 16">
    <name type="scientific">Thermoanaerobaculum aquaticum</name>
    <dbReference type="NCBI Taxonomy" id="1312852"/>
    <lineage>
        <taxon>Bacteria</taxon>
        <taxon>Pseudomonadati</taxon>
        <taxon>Acidobacteriota</taxon>
        <taxon>Thermoanaerobaculia</taxon>
        <taxon>Thermoanaerobaculales</taxon>
        <taxon>Thermoanaerobaculaceae</taxon>
        <taxon>Thermoanaerobaculum</taxon>
    </lineage>
</organism>
<evidence type="ECO:0000313" key="15">
    <source>
        <dbReference type="EMBL" id="KDA54017.1"/>
    </source>
</evidence>
<evidence type="ECO:0000256" key="3">
    <source>
        <dbReference type="ARBA" id="ARBA00013253"/>
    </source>
</evidence>
<evidence type="ECO:0000256" key="4">
    <source>
        <dbReference type="ARBA" id="ARBA00016218"/>
    </source>
</evidence>
<dbReference type="PANTHER" id="PTHR43071:SF1">
    <property type="entry name" value="2-AMINO-4-HYDROXY-6-HYDROXYMETHYLDIHYDROPTERIDINE PYROPHOSPHOKINASE"/>
    <property type="match status" value="1"/>
</dbReference>
<protein>
    <recommendedName>
        <fullName evidence="4">2-amino-4-hydroxy-6-hydroxymethyldihydropteridine pyrophosphokinase</fullName>
        <ecNumber evidence="3">2.7.6.3</ecNumber>
    </recommendedName>
    <alternativeName>
        <fullName evidence="11">6-hydroxymethyl-7,8-dihydropterin pyrophosphokinase</fullName>
    </alternativeName>
    <alternativeName>
        <fullName evidence="12">7,8-dihydro-6-hydroxymethylpterin-pyrophosphokinase</fullName>
    </alternativeName>
</protein>
<proteinExistence type="inferred from homology"/>
<evidence type="ECO:0000259" key="13">
    <source>
        <dbReference type="PROSITE" id="PS00794"/>
    </source>
</evidence>
<evidence type="ECO:0000256" key="8">
    <source>
        <dbReference type="ARBA" id="ARBA00022840"/>
    </source>
</evidence>
<dbReference type="Proteomes" id="UP000027284">
    <property type="component" value="Unassembled WGS sequence"/>
</dbReference>
<dbReference type="GO" id="GO:0046654">
    <property type="term" value="P:tetrahydrofolate biosynthetic process"/>
    <property type="evidence" value="ECO:0007669"/>
    <property type="project" value="UniProtKB-UniPathway"/>
</dbReference>
<dbReference type="GO" id="GO:0005524">
    <property type="term" value="F:ATP binding"/>
    <property type="evidence" value="ECO:0007669"/>
    <property type="project" value="UniProtKB-KW"/>
</dbReference>
<comment type="function">
    <text evidence="10">Catalyzes the transfer of pyrophosphate from adenosine triphosphate (ATP) to 6-hydroxymethyl-7,8-dihydropterin, an enzymatic step in folate biosynthesis pathway.</text>
</comment>
<evidence type="ECO:0000256" key="10">
    <source>
        <dbReference type="ARBA" id="ARBA00029409"/>
    </source>
</evidence>